<keyword evidence="2" id="KW-0808">Transferase</keyword>
<accession>A0A499UL95</accession>
<evidence type="ECO:0000256" key="3">
    <source>
        <dbReference type="ARBA" id="ARBA00022723"/>
    </source>
</evidence>
<dbReference type="Pfam" id="PF22613">
    <property type="entry name" value="Transketolase_C_1"/>
    <property type="match status" value="1"/>
</dbReference>
<evidence type="ECO:0000259" key="7">
    <source>
        <dbReference type="Pfam" id="PF22613"/>
    </source>
</evidence>
<keyword evidence="3" id="KW-0479">Metal-binding</keyword>
<evidence type="ECO:0000259" key="6">
    <source>
        <dbReference type="Pfam" id="PF00456"/>
    </source>
</evidence>
<sequence>MTDLDTLSVNPIRRLRMDAIRKDESGRPGTAKGMAPVALPLWQRLPRFDPADPIWPDPDRSVHAPALLSLLHLTELFDHQPRKCHDQVLPPTVTARVVVEVASTLGWGGTPATVERSQICTVGASAPPEQLLNKFAFAPERVAQAARELVSQG</sequence>
<dbReference type="PANTHER" id="PTHR43522">
    <property type="entry name" value="TRANSKETOLASE"/>
    <property type="match status" value="1"/>
</dbReference>
<dbReference type="InterPro" id="IPR033247">
    <property type="entry name" value="Transketolase_fam"/>
</dbReference>
<gene>
    <name evidence="8" type="ORF">SSPO_006170</name>
</gene>
<evidence type="ECO:0000313" key="8">
    <source>
        <dbReference type="EMBL" id="BBJ37899.1"/>
    </source>
</evidence>
<evidence type="ECO:0000256" key="2">
    <source>
        <dbReference type="ARBA" id="ARBA00022679"/>
    </source>
</evidence>
<dbReference type="GO" id="GO:0004802">
    <property type="term" value="F:transketolase activity"/>
    <property type="evidence" value="ECO:0007669"/>
    <property type="project" value="TreeGrafter"/>
</dbReference>
<proteinExistence type="predicted"/>
<dbReference type="GO" id="GO:0006098">
    <property type="term" value="P:pentose-phosphate shunt"/>
    <property type="evidence" value="ECO:0007669"/>
    <property type="project" value="TreeGrafter"/>
</dbReference>
<evidence type="ECO:0000256" key="4">
    <source>
        <dbReference type="ARBA" id="ARBA00022842"/>
    </source>
</evidence>
<comment type="cofactor">
    <cofactor evidence="1">
        <name>thiamine diphosphate</name>
        <dbReference type="ChEBI" id="CHEBI:58937"/>
    </cofactor>
</comment>
<organism evidence="8 9">
    <name type="scientific">Streptomyces antimycoticus</name>
    <dbReference type="NCBI Taxonomy" id="68175"/>
    <lineage>
        <taxon>Bacteria</taxon>
        <taxon>Bacillati</taxon>
        <taxon>Actinomycetota</taxon>
        <taxon>Actinomycetes</taxon>
        <taxon>Kitasatosporales</taxon>
        <taxon>Streptomycetaceae</taxon>
        <taxon>Streptomyces</taxon>
        <taxon>Streptomyces violaceusniger group</taxon>
    </lineage>
</organism>
<dbReference type="Proteomes" id="UP000463951">
    <property type="component" value="Chromosome"/>
</dbReference>
<dbReference type="GO" id="GO:0000287">
    <property type="term" value="F:magnesium ion binding"/>
    <property type="evidence" value="ECO:0007669"/>
    <property type="project" value="UniProtKB-ARBA"/>
</dbReference>
<dbReference type="InterPro" id="IPR005474">
    <property type="entry name" value="Transketolase_N"/>
</dbReference>
<evidence type="ECO:0008006" key="10">
    <source>
        <dbReference type="Google" id="ProtNLM"/>
    </source>
</evidence>
<dbReference type="InterPro" id="IPR029061">
    <property type="entry name" value="THDP-binding"/>
</dbReference>
<evidence type="ECO:0000313" key="9">
    <source>
        <dbReference type="Proteomes" id="UP000463951"/>
    </source>
</evidence>
<evidence type="ECO:0000256" key="1">
    <source>
        <dbReference type="ARBA" id="ARBA00001964"/>
    </source>
</evidence>
<dbReference type="GO" id="GO:0005829">
    <property type="term" value="C:cytosol"/>
    <property type="evidence" value="ECO:0007669"/>
    <property type="project" value="TreeGrafter"/>
</dbReference>
<dbReference type="PANTHER" id="PTHR43522:SF2">
    <property type="entry name" value="TRANSKETOLASE 1-RELATED"/>
    <property type="match status" value="1"/>
</dbReference>
<dbReference type="Gene3D" id="3.40.50.920">
    <property type="match status" value="1"/>
</dbReference>
<dbReference type="SUPFAM" id="SSF52518">
    <property type="entry name" value="Thiamin diphosphate-binding fold (THDP-binding)"/>
    <property type="match status" value="1"/>
</dbReference>
<dbReference type="SUPFAM" id="SSF52922">
    <property type="entry name" value="TK C-terminal domain-like"/>
    <property type="match status" value="1"/>
</dbReference>
<feature type="domain" description="Transketolase N-terminal" evidence="6">
    <location>
        <begin position="6"/>
        <end position="73"/>
    </location>
</feature>
<feature type="domain" description="Transketolase-like C-terminal" evidence="7">
    <location>
        <begin position="74"/>
        <end position="137"/>
    </location>
</feature>
<evidence type="ECO:0000256" key="5">
    <source>
        <dbReference type="ARBA" id="ARBA00023052"/>
    </source>
</evidence>
<reference evidence="8 9" key="1">
    <citation type="journal article" date="2020" name="Int. J. Syst. Evol. Microbiol.">
        <title>Reclassification of Streptomyces castelarensis and Streptomyces sporoclivatus as later heterotypic synonyms of Streptomyces antimycoticus.</title>
        <authorList>
            <person name="Komaki H."/>
            <person name="Tamura T."/>
        </authorList>
    </citation>
    <scope>NUCLEOTIDE SEQUENCE [LARGE SCALE GENOMIC DNA]</scope>
    <source>
        <strain evidence="8 9">NBRC 100767</strain>
    </source>
</reference>
<name>A0A499UL95_9ACTN</name>
<keyword evidence="4" id="KW-0460">Magnesium</keyword>
<dbReference type="EMBL" id="AP019620">
    <property type="protein sequence ID" value="BBJ37899.1"/>
    <property type="molecule type" value="Genomic_DNA"/>
</dbReference>
<dbReference type="Pfam" id="PF00456">
    <property type="entry name" value="Transketolase_N"/>
    <property type="match status" value="1"/>
</dbReference>
<keyword evidence="5" id="KW-0786">Thiamine pyrophosphate</keyword>
<dbReference type="InterPro" id="IPR055152">
    <property type="entry name" value="Transketolase-like_C_2"/>
</dbReference>
<dbReference type="AlphaFoldDB" id="A0A499UL95"/>
<protein>
    <recommendedName>
        <fullName evidence="10">Transketolase signature 1 domain-containing protein</fullName>
    </recommendedName>
</protein>
<dbReference type="InterPro" id="IPR009014">
    <property type="entry name" value="Transketo_C/PFOR_II"/>
</dbReference>